<feature type="transmembrane region" description="Helical" evidence="1">
    <location>
        <begin position="116"/>
        <end position="139"/>
    </location>
</feature>
<organism evidence="2 3">
    <name type="scientific">Pseudallescheria apiosperma</name>
    <name type="common">Scedosporium apiospermum</name>
    <dbReference type="NCBI Taxonomy" id="563466"/>
    <lineage>
        <taxon>Eukaryota</taxon>
        <taxon>Fungi</taxon>
        <taxon>Dikarya</taxon>
        <taxon>Ascomycota</taxon>
        <taxon>Pezizomycotina</taxon>
        <taxon>Sordariomycetes</taxon>
        <taxon>Hypocreomycetidae</taxon>
        <taxon>Microascales</taxon>
        <taxon>Microascaceae</taxon>
        <taxon>Scedosporium</taxon>
    </lineage>
</organism>
<evidence type="ECO:0000313" key="3">
    <source>
        <dbReference type="Proteomes" id="UP000028545"/>
    </source>
</evidence>
<evidence type="ECO:0000256" key="1">
    <source>
        <dbReference type="SAM" id="Phobius"/>
    </source>
</evidence>
<dbReference type="OMA" id="AFYGYAM"/>
<dbReference type="KEGG" id="sapo:SAPIO_CDS3549"/>
<evidence type="ECO:0000313" key="2">
    <source>
        <dbReference type="EMBL" id="KEZ44529.1"/>
    </source>
</evidence>
<feature type="transmembrane region" description="Helical" evidence="1">
    <location>
        <begin position="46"/>
        <end position="69"/>
    </location>
</feature>
<dbReference type="EMBL" id="JOWA01000088">
    <property type="protein sequence ID" value="KEZ44529.1"/>
    <property type="molecule type" value="Genomic_DNA"/>
</dbReference>
<dbReference type="OrthoDB" id="2550114at2759"/>
<reference evidence="2 3" key="1">
    <citation type="journal article" date="2014" name="Genome Announc.">
        <title>Draft genome sequence of the pathogenic fungus Scedosporium apiospermum.</title>
        <authorList>
            <person name="Vandeputte P."/>
            <person name="Ghamrawi S."/>
            <person name="Rechenmann M."/>
            <person name="Iltis A."/>
            <person name="Giraud S."/>
            <person name="Fleury M."/>
            <person name="Thornton C."/>
            <person name="Delhaes L."/>
            <person name="Meyer W."/>
            <person name="Papon N."/>
            <person name="Bouchara J.P."/>
        </authorList>
    </citation>
    <scope>NUCLEOTIDE SEQUENCE [LARGE SCALE GENOMIC DNA]</scope>
    <source>
        <strain evidence="2 3">IHEM 14462</strain>
    </source>
</reference>
<dbReference type="GeneID" id="27722621"/>
<dbReference type="HOGENOM" id="CLU_103432_0_0_1"/>
<dbReference type="Proteomes" id="UP000028545">
    <property type="component" value="Unassembled WGS sequence"/>
</dbReference>
<keyword evidence="1" id="KW-1133">Transmembrane helix</keyword>
<dbReference type="RefSeq" id="XP_016644328.1">
    <property type="nucleotide sequence ID" value="XM_016786322.1"/>
</dbReference>
<feature type="transmembrane region" description="Helical" evidence="1">
    <location>
        <begin position="12"/>
        <end position="34"/>
    </location>
</feature>
<name>A0A084GB17_PSEDA</name>
<keyword evidence="3" id="KW-1185">Reference proteome</keyword>
<protein>
    <submittedName>
        <fullName evidence="2">Uncharacterized protein</fullName>
    </submittedName>
</protein>
<accession>A0A084GB17</accession>
<dbReference type="AlphaFoldDB" id="A0A084GB17"/>
<proteinExistence type="predicted"/>
<dbReference type="VEuPathDB" id="FungiDB:SAPIO_CDS3549"/>
<gene>
    <name evidence="2" type="ORF">SAPIO_CDS3549</name>
</gene>
<sequence>MDSVTAYCYGTFGWLGIQAIPLILWPSFISSLLRTDFHQPSPLEDYYARSLGFALITLGLGTIVLSGAIPLTSLPIPLADTEVVSPYANAILLITTLHHFSTSFYAYTRYMNTSQIAYVLASLGSGMLAVFGLFSLLFAGDNTRRSKKYGFDKDTSSFPFTNKESYRNKKKQVKGN</sequence>
<keyword evidence="1" id="KW-0472">Membrane</keyword>
<keyword evidence="1" id="KW-0812">Transmembrane</keyword>
<dbReference type="PANTHER" id="PTHR39605">
    <property type="entry name" value="MAJOR FACILITATOR SUPERFAMILY (MFS) PROFILE DOMAIN-CONTAINING PROTEIN"/>
    <property type="match status" value="1"/>
</dbReference>
<dbReference type="PANTHER" id="PTHR39605:SF1">
    <property type="entry name" value="MAJOR FACILITATOR SUPERFAMILY (MFS) PROFILE DOMAIN-CONTAINING PROTEIN"/>
    <property type="match status" value="1"/>
</dbReference>
<comment type="caution">
    <text evidence="2">The sequence shown here is derived from an EMBL/GenBank/DDBJ whole genome shotgun (WGS) entry which is preliminary data.</text>
</comment>